<organism evidence="1 2">
    <name type="scientific">Campylobacter hyointestinalis subsp. hyointestinalis</name>
    <dbReference type="NCBI Taxonomy" id="91352"/>
    <lineage>
        <taxon>Bacteria</taxon>
        <taxon>Pseudomonadati</taxon>
        <taxon>Campylobacterota</taxon>
        <taxon>Epsilonproteobacteria</taxon>
        <taxon>Campylobacterales</taxon>
        <taxon>Campylobacteraceae</taxon>
        <taxon>Campylobacter</taxon>
    </lineage>
</organism>
<evidence type="ECO:0000313" key="2">
    <source>
        <dbReference type="Proteomes" id="UP000239685"/>
    </source>
</evidence>
<proteinExistence type="predicted"/>
<dbReference type="RefSeq" id="WP_104064295.1">
    <property type="nucleotide sequence ID" value="NZ_NIQG01000002.1"/>
</dbReference>
<comment type="caution">
    <text evidence="1">The sequence shown here is derived from an EMBL/GenBank/DDBJ whole genome shotgun (WGS) entry which is preliminary data.</text>
</comment>
<name>A0A855N9V2_CAMHY</name>
<accession>A0A855N9V2</accession>
<dbReference type="InterPro" id="IPR006522">
    <property type="entry name" value="Phage_virion_morphogenesis"/>
</dbReference>
<reference evidence="1 2" key="1">
    <citation type="submission" date="2017-06" db="EMBL/GenBank/DDBJ databases">
        <title>Updating the genomic taxonomy and epidemiology of Campylobacter hyointestinalis; discovery in New Zealand farmed ruminants.</title>
        <authorList>
            <person name="Wilkinson D.A."/>
            <person name="Fayaz A."/>
            <person name="Biggs P.J."/>
            <person name="Midwinter A.C."/>
        </authorList>
    </citation>
    <scope>NUCLEOTIDE SEQUENCE [LARGE SCALE GENOMIC DNA]</scope>
    <source>
        <strain evidence="1 2">S1614a</strain>
    </source>
</reference>
<sequence>MIEIKGLEKLQVKLKNLQNLQNRTAPLITQLGETLKNSIEDSFENEKSPFGERHKPLSQSTLKNKLKNGKSERILRRDGNLADNWVLNTTNTKASVSNNTNFKGFAYGLAHQFGANGAGRGKNIKIPARPFLPVDKNGKLESRTENTIKNETVKFIKDLLK</sequence>
<protein>
    <submittedName>
        <fullName evidence="1">Phage virion morphogenesis protein</fullName>
    </submittedName>
</protein>
<dbReference type="EMBL" id="NIQP01000003">
    <property type="protein sequence ID" value="PPB72061.1"/>
    <property type="molecule type" value="Genomic_DNA"/>
</dbReference>
<dbReference type="Proteomes" id="UP000239685">
    <property type="component" value="Unassembled WGS sequence"/>
</dbReference>
<dbReference type="AlphaFoldDB" id="A0A855N9V2"/>
<gene>
    <name evidence="1" type="ORF">CDQ78_03785</name>
</gene>
<dbReference type="NCBIfam" id="TIGR01635">
    <property type="entry name" value="tail_comp_S"/>
    <property type="match status" value="1"/>
</dbReference>
<dbReference type="Pfam" id="PF05069">
    <property type="entry name" value="Phage_tail_S"/>
    <property type="match status" value="1"/>
</dbReference>
<evidence type="ECO:0000313" key="1">
    <source>
        <dbReference type="EMBL" id="PPB72061.1"/>
    </source>
</evidence>